<dbReference type="AlphaFoldDB" id="B5EGU1"/>
<reference evidence="2 3" key="1">
    <citation type="submission" date="2008-07" db="EMBL/GenBank/DDBJ databases">
        <title>Complete sequence of Geobacter bemidjiensis BEM.</title>
        <authorList>
            <consortium name="US DOE Joint Genome Institute"/>
            <person name="Lucas S."/>
            <person name="Copeland A."/>
            <person name="Lapidus A."/>
            <person name="Glavina del Rio T."/>
            <person name="Dalin E."/>
            <person name="Tice H."/>
            <person name="Bruce D."/>
            <person name="Goodwin L."/>
            <person name="Pitluck S."/>
            <person name="Kiss H."/>
            <person name="Brettin T."/>
            <person name="Detter J.C."/>
            <person name="Han C."/>
            <person name="Kuske C.R."/>
            <person name="Schmutz J."/>
            <person name="Larimer F."/>
            <person name="Land M."/>
            <person name="Hauser L."/>
            <person name="Kyrpides N."/>
            <person name="Lykidis A."/>
            <person name="Lovley D."/>
            <person name="Richardson P."/>
        </authorList>
    </citation>
    <scope>NUCLEOTIDE SEQUENCE [LARGE SCALE GENOMIC DNA]</scope>
    <source>
        <strain evidence="3">ATCC BAA-1014 / DSM 16622 / JCM 12645 / Bem</strain>
    </source>
</reference>
<accession>B5EGU1</accession>
<organism evidence="2 3">
    <name type="scientific">Citrifermentans bemidjiense (strain ATCC BAA-1014 / DSM 16622 / JCM 12645 / Bem)</name>
    <name type="common">Geobacter bemidjiensis</name>
    <dbReference type="NCBI Taxonomy" id="404380"/>
    <lineage>
        <taxon>Bacteria</taxon>
        <taxon>Pseudomonadati</taxon>
        <taxon>Thermodesulfobacteriota</taxon>
        <taxon>Desulfuromonadia</taxon>
        <taxon>Geobacterales</taxon>
        <taxon>Geobacteraceae</taxon>
        <taxon>Citrifermentans</taxon>
    </lineage>
</organism>
<dbReference type="CDD" id="cd02440">
    <property type="entry name" value="AdoMet_MTases"/>
    <property type="match status" value="1"/>
</dbReference>
<keyword evidence="2" id="KW-0808">Transferase</keyword>
<dbReference type="InterPro" id="IPR013216">
    <property type="entry name" value="Methyltransf_11"/>
</dbReference>
<protein>
    <submittedName>
        <fullName evidence="2">SAM-dependent methyltransferase, putative</fullName>
    </submittedName>
</protein>
<reference evidence="2 3" key="2">
    <citation type="journal article" date="2010" name="BMC Genomics">
        <title>The genome of Geobacter bemidjiensis, exemplar for the subsurface clade of Geobacter species that predominate in Fe(III)-reducing subsurface environments.</title>
        <authorList>
            <person name="Aklujkar M."/>
            <person name="Young N.D."/>
            <person name="Holmes D."/>
            <person name="Chavan M."/>
            <person name="Risso C."/>
            <person name="Kiss H.E."/>
            <person name="Han C.S."/>
            <person name="Land M.L."/>
            <person name="Lovley D.R."/>
        </authorList>
    </citation>
    <scope>NUCLEOTIDE SEQUENCE [LARGE SCALE GENOMIC DNA]</scope>
    <source>
        <strain evidence="3">ATCC BAA-1014 / DSM 16622 / JCM 12645 / Bem</strain>
    </source>
</reference>
<evidence type="ECO:0000259" key="1">
    <source>
        <dbReference type="Pfam" id="PF08241"/>
    </source>
</evidence>
<keyword evidence="2" id="KW-0489">Methyltransferase</keyword>
<evidence type="ECO:0000313" key="2">
    <source>
        <dbReference type="EMBL" id="ACH39574.1"/>
    </source>
</evidence>
<gene>
    <name evidence="2" type="ordered locus">Gbem_2566</name>
</gene>
<dbReference type="GO" id="GO:0032259">
    <property type="term" value="P:methylation"/>
    <property type="evidence" value="ECO:0007669"/>
    <property type="project" value="UniProtKB-KW"/>
</dbReference>
<dbReference type="Gene3D" id="3.40.50.150">
    <property type="entry name" value="Vaccinia Virus protein VP39"/>
    <property type="match status" value="1"/>
</dbReference>
<dbReference type="HOGENOM" id="CLU_067560_0_0_7"/>
<dbReference type="EMBL" id="CP001124">
    <property type="protein sequence ID" value="ACH39574.1"/>
    <property type="molecule type" value="Genomic_DNA"/>
</dbReference>
<feature type="domain" description="Methyltransferase type 11" evidence="1">
    <location>
        <begin position="41"/>
        <end position="92"/>
    </location>
</feature>
<dbReference type="Pfam" id="PF08241">
    <property type="entry name" value="Methyltransf_11"/>
    <property type="match status" value="1"/>
</dbReference>
<dbReference type="OrthoDB" id="9804312at2"/>
<name>B5EGU1_CITBB</name>
<keyword evidence="3" id="KW-1185">Reference proteome</keyword>
<dbReference type="STRING" id="404380.Gbem_2566"/>
<dbReference type="eggNOG" id="COG4627">
    <property type="taxonomic scope" value="Bacteria"/>
</dbReference>
<dbReference type="KEGG" id="gbm:Gbem_2566"/>
<dbReference type="SUPFAM" id="SSF53335">
    <property type="entry name" value="S-adenosyl-L-methionine-dependent methyltransferases"/>
    <property type="match status" value="1"/>
</dbReference>
<proteinExistence type="predicted"/>
<sequence>MTLTPDIRTAGREPLMMLNVGCGDTSHPDWTNLDLRGSRSVECRDVTQGLPFPDESFDVVYHSHLLEHLLPEKALPFMRECHRVLKPGGTLRILVPDLEQIARLYLEKLGQTPDAADDYDWMMLELYDQCVRVDSGGRMEEFLRRPGTRHSAFVAQRMGGEAAAYWEEIPPGRLTADPKAALRRWLWKVRTLLAAWGVFLIAGSQGRSAFEAGLFRASGEIHQWMYDRFSLERLMTDAGFMDPSVTTAFESRIPGFARYGLDVVDGVVRKPDSLVMEGGKP</sequence>
<dbReference type="GO" id="GO:0008757">
    <property type="term" value="F:S-adenosylmethionine-dependent methyltransferase activity"/>
    <property type="evidence" value="ECO:0007669"/>
    <property type="project" value="InterPro"/>
</dbReference>
<dbReference type="RefSeq" id="WP_012530995.1">
    <property type="nucleotide sequence ID" value="NC_011146.1"/>
</dbReference>
<dbReference type="InterPro" id="IPR029063">
    <property type="entry name" value="SAM-dependent_MTases_sf"/>
</dbReference>
<evidence type="ECO:0000313" key="3">
    <source>
        <dbReference type="Proteomes" id="UP000008825"/>
    </source>
</evidence>
<dbReference type="Proteomes" id="UP000008825">
    <property type="component" value="Chromosome"/>
</dbReference>